<gene>
    <name evidence="2" type="ORF">EJ913_00435</name>
</gene>
<accession>A0A3S0V9E6</accession>
<dbReference type="OrthoDB" id="7303992at2"/>
<name>A0A3S0V9E6_9PROT</name>
<evidence type="ECO:0000313" key="2">
    <source>
        <dbReference type="EMBL" id="RUQ76136.1"/>
    </source>
</evidence>
<feature type="signal peptide" evidence="1">
    <location>
        <begin position="1"/>
        <end position="28"/>
    </location>
</feature>
<protein>
    <submittedName>
        <fullName evidence="2">Uncharacterized protein</fullName>
    </submittedName>
</protein>
<keyword evidence="1" id="KW-0732">Signal</keyword>
<feature type="chain" id="PRO_5018581456" evidence="1">
    <location>
        <begin position="29"/>
        <end position="129"/>
    </location>
</feature>
<evidence type="ECO:0000256" key="1">
    <source>
        <dbReference type="SAM" id="SignalP"/>
    </source>
</evidence>
<organism evidence="2 3">
    <name type="scientific">Azospirillum doebereinerae</name>
    <dbReference type="NCBI Taxonomy" id="92933"/>
    <lineage>
        <taxon>Bacteria</taxon>
        <taxon>Pseudomonadati</taxon>
        <taxon>Pseudomonadota</taxon>
        <taxon>Alphaproteobacteria</taxon>
        <taxon>Rhodospirillales</taxon>
        <taxon>Azospirillaceae</taxon>
        <taxon>Azospirillum</taxon>
    </lineage>
</organism>
<evidence type="ECO:0000313" key="3">
    <source>
        <dbReference type="Proteomes" id="UP000280346"/>
    </source>
</evidence>
<dbReference type="EMBL" id="RZIJ01000001">
    <property type="protein sequence ID" value="RUQ76136.1"/>
    <property type="molecule type" value="Genomic_DNA"/>
</dbReference>
<dbReference type="Proteomes" id="UP000280346">
    <property type="component" value="Unassembled WGS sequence"/>
</dbReference>
<dbReference type="AlphaFoldDB" id="A0A3S0V9E6"/>
<keyword evidence="3" id="KW-1185">Reference proteome</keyword>
<sequence length="129" mass="13190">MARFRIASLALTAALAGGWLALGSPAAAQSAKPSDAALPAGTLTVRTASTAPGTLGVYVRNGFPFDVVLTRVDATDCVNIVATDCGPIGQNVRVATGTETLVRTVRQADATRTFGVTPTYSWQPAVAAK</sequence>
<proteinExistence type="predicted"/>
<comment type="caution">
    <text evidence="2">The sequence shown here is derived from an EMBL/GenBank/DDBJ whole genome shotgun (WGS) entry which is preliminary data.</text>
</comment>
<reference evidence="2 3" key="1">
    <citation type="submission" date="2018-12" db="EMBL/GenBank/DDBJ databases">
        <authorList>
            <person name="Yang Y."/>
        </authorList>
    </citation>
    <scope>NUCLEOTIDE SEQUENCE [LARGE SCALE GENOMIC DNA]</scope>
    <source>
        <strain evidence="2 3">GSF71</strain>
    </source>
</reference>